<dbReference type="Pfam" id="PF17853">
    <property type="entry name" value="GGDEF_2"/>
    <property type="match status" value="1"/>
</dbReference>
<reference evidence="5 6" key="1">
    <citation type="journal article" date="2019" name="Int. J. Syst. Evol. Microbiol.">
        <title>The Global Catalogue of Microorganisms (GCM) 10K type strain sequencing project: providing services to taxonomists for standard genome sequencing and annotation.</title>
        <authorList>
            <consortium name="The Broad Institute Genomics Platform"/>
            <consortium name="The Broad Institute Genome Sequencing Center for Infectious Disease"/>
            <person name="Wu L."/>
            <person name="Ma J."/>
        </authorList>
    </citation>
    <scope>NUCLEOTIDE SEQUENCE [LARGE SCALE GENOMIC DNA]</scope>
    <source>
        <strain evidence="5 6">JCM 9383</strain>
    </source>
</reference>
<name>A0ABN3VIV2_9PSEU</name>
<dbReference type="InterPro" id="IPR041522">
    <property type="entry name" value="CdaR_GGDEF"/>
</dbReference>
<comment type="similarity">
    <text evidence="1">Belongs to the CdaR family.</text>
</comment>
<evidence type="ECO:0000259" key="3">
    <source>
        <dbReference type="Pfam" id="PF13556"/>
    </source>
</evidence>
<dbReference type="Pfam" id="PF13556">
    <property type="entry name" value="HTH_30"/>
    <property type="match status" value="1"/>
</dbReference>
<dbReference type="InterPro" id="IPR042070">
    <property type="entry name" value="PucR_C-HTH_sf"/>
</dbReference>
<dbReference type="EMBL" id="BAAAUX010000019">
    <property type="protein sequence ID" value="GAA2805234.1"/>
    <property type="molecule type" value="Genomic_DNA"/>
</dbReference>
<dbReference type="InterPro" id="IPR025736">
    <property type="entry name" value="PucR_C-HTH_dom"/>
</dbReference>
<dbReference type="InterPro" id="IPR051448">
    <property type="entry name" value="CdaR-like_regulators"/>
</dbReference>
<accession>A0ABN3VIV2</accession>
<dbReference type="PANTHER" id="PTHR33744:SF1">
    <property type="entry name" value="DNA-BINDING TRANSCRIPTIONAL ACTIVATOR ADER"/>
    <property type="match status" value="1"/>
</dbReference>
<dbReference type="PANTHER" id="PTHR33744">
    <property type="entry name" value="CARBOHYDRATE DIACID REGULATOR"/>
    <property type="match status" value="1"/>
</dbReference>
<evidence type="ECO:0000256" key="1">
    <source>
        <dbReference type="ARBA" id="ARBA00006754"/>
    </source>
</evidence>
<gene>
    <name evidence="5" type="ORF">GCM10010470_45570</name>
</gene>
<feature type="domain" description="CdaR GGDEF-like" evidence="4">
    <location>
        <begin position="281"/>
        <end position="414"/>
    </location>
</feature>
<evidence type="ECO:0000259" key="2">
    <source>
        <dbReference type="Pfam" id="PF07905"/>
    </source>
</evidence>
<evidence type="ECO:0000313" key="6">
    <source>
        <dbReference type="Proteomes" id="UP001500979"/>
    </source>
</evidence>
<feature type="domain" description="Purine catabolism PurC-like" evidence="2">
    <location>
        <begin position="7"/>
        <end position="128"/>
    </location>
</feature>
<keyword evidence="6" id="KW-1185">Reference proteome</keyword>
<organism evidence="5 6">
    <name type="scientific">Saccharopolyspora taberi</name>
    <dbReference type="NCBI Taxonomy" id="60895"/>
    <lineage>
        <taxon>Bacteria</taxon>
        <taxon>Bacillati</taxon>
        <taxon>Actinomycetota</taxon>
        <taxon>Actinomycetes</taxon>
        <taxon>Pseudonocardiales</taxon>
        <taxon>Pseudonocardiaceae</taxon>
        <taxon>Saccharopolyspora</taxon>
    </lineage>
</organism>
<comment type="caution">
    <text evidence="5">The sequence shown here is derived from an EMBL/GenBank/DDBJ whole genome shotgun (WGS) entry which is preliminary data.</text>
</comment>
<evidence type="ECO:0000313" key="5">
    <source>
        <dbReference type="EMBL" id="GAA2805234.1"/>
    </source>
</evidence>
<dbReference type="Proteomes" id="UP001500979">
    <property type="component" value="Unassembled WGS sequence"/>
</dbReference>
<protein>
    <submittedName>
        <fullName evidence="5">PucR family transcriptional regulator</fullName>
    </submittedName>
</protein>
<feature type="domain" description="PucR C-terminal helix-turn-helix" evidence="3">
    <location>
        <begin position="467"/>
        <end position="524"/>
    </location>
</feature>
<dbReference type="Pfam" id="PF07905">
    <property type="entry name" value="PucR"/>
    <property type="match status" value="1"/>
</dbReference>
<dbReference type="InterPro" id="IPR012914">
    <property type="entry name" value="PucR_dom"/>
</dbReference>
<evidence type="ECO:0000259" key="4">
    <source>
        <dbReference type="Pfam" id="PF17853"/>
    </source>
</evidence>
<sequence length="529" mass="56821">MVPTVRDVLALPVVAAGRPRVVAGHALLDRPVRWVHISESTDLTDLLEGGELVLSTGLPLSGSPAAVSDYLAMLGAQQVAGLVVELGTHLREVPAGLEAVAETAGVPVVVLDSEIRFVEVTEQVHRRIVAEQYDEVSFARTTHEIFTSLNIARATSSDIVTRASQILDAPLVLEDLNRHVLAHCAAGTSTSQLLDQWADRSRLHDSPNAATTSEWSAVPVGVGTERWGRLVLPAEAPDAPRAKMVLERAAQSLQLHRMLQQERDALVVHALGGLLQDMLSGRINDDTEAVVRAKALGLKTGKHYVPVVVRVPQRPDAHPLTQGEIDRRLLTALRQAVAEAGHTAIVSIRREGTVSAVMSCDNPETALRAVCTGLNDRLAKRDGTGAWVAGTAPSTSTLLAAAREIAEAEHVADVGITMPEPNRLYRSTDVRLRGLIALLRDDHRVQAFAETELGRLLEHDAGSSDGLLGLLRTYLDCGGSKTRTARITGLSRPTLYARLQTIERILGTSLDSAESRTSLHAALMIVDAL</sequence>
<dbReference type="Gene3D" id="1.10.10.2840">
    <property type="entry name" value="PucR C-terminal helix-turn-helix domain"/>
    <property type="match status" value="1"/>
</dbReference>
<proteinExistence type="inferred from homology"/>